<accession>A0ABV4LMX5</accession>
<proteinExistence type="predicted"/>
<evidence type="ECO:0000313" key="2">
    <source>
        <dbReference type="Proteomes" id="UP001569200"/>
    </source>
</evidence>
<dbReference type="EMBL" id="JBGOOW010000001">
    <property type="protein sequence ID" value="MEZ8179169.1"/>
    <property type="molecule type" value="Genomic_DNA"/>
</dbReference>
<dbReference type="Proteomes" id="UP001569200">
    <property type="component" value="Unassembled WGS sequence"/>
</dbReference>
<dbReference type="SUPFAM" id="SSF53850">
    <property type="entry name" value="Periplasmic binding protein-like II"/>
    <property type="match status" value="1"/>
</dbReference>
<name>A0ABV4LMX5_VIBSP</name>
<gene>
    <name evidence="1" type="ORF">ACED33_00640</name>
</gene>
<keyword evidence="2" id="KW-1185">Reference proteome</keyword>
<reference evidence="1 2" key="1">
    <citation type="submission" date="2024-06" db="EMBL/GenBank/DDBJ databases">
        <authorList>
            <person name="Steensen K."/>
            <person name="Seneca J."/>
            <person name="Bartlau N."/>
            <person name="Yu A.X."/>
            <person name="Polz M.F."/>
        </authorList>
    </citation>
    <scope>NUCLEOTIDE SEQUENCE [LARGE SCALE GENOMIC DNA]</scope>
    <source>
        <strain evidence="1 2">1F145</strain>
    </source>
</reference>
<sequence length="247" mass="28649">MEQWEKGCEHALLNPHRHPWFEESKHVKSLNELLRLLGVAKDIPQQSIGYACGMLATSDQPSSSKLINTSDQNVLKAVQHLADSLTKPTQPIKILTYQLFDHIKMARHYCERLNELGFSCEYQVLEFPDFCQQSNLQNADILISGEVFSDDLDSSWMGWLQSSIALEVCLTDEQKQWRNKSLEQLWGLNDYHQRQSAFLELEAQLIKFGVYRPIFHVKQQLNYAKTVNPVEQLANGWIDFNQITMRH</sequence>
<dbReference type="Gene3D" id="3.10.105.10">
    <property type="entry name" value="Dipeptide-binding Protein, Domain 3"/>
    <property type="match status" value="1"/>
</dbReference>
<comment type="caution">
    <text evidence="1">The sequence shown here is derived from an EMBL/GenBank/DDBJ whole genome shotgun (WGS) entry which is preliminary data.</text>
</comment>
<dbReference type="RefSeq" id="WP_371690400.1">
    <property type="nucleotide sequence ID" value="NZ_JBGONW010000002.1"/>
</dbReference>
<organism evidence="1 2">
    <name type="scientific">Vibrio splendidus</name>
    <dbReference type="NCBI Taxonomy" id="29497"/>
    <lineage>
        <taxon>Bacteria</taxon>
        <taxon>Pseudomonadati</taxon>
        <taxon>Pseudomonadota</taxon>
        <taxon>Gammaproteobacteria</taxon>
        <taxon>Vibrionales</taxon>
        <taxon>Vibrionaceae</taxon>
        <taxon>Vibrio</taxon>
    </lineage>
</organism>
<evidence type="ECO:0000313" key="1">
    <source>
        <dbReference type="EMBL" id="MEZ8179169.1"/>
    </source>
</evidence>
<protein>
    <submittedName>
        <fullName evidence="1">ABC transporter substrate-binding protein</fullName>
    </submittedName>
</protein>